<sequence length="96" mass="11090">MDSLDDARQQLHVFRRRIRKLSITFQPELRGHYSLERIRKLLAYSKTTPLSWTVIVTLASPFPCLIILVSIDAVPLASPRDGSSANYLFWIRDFVT</sequence>
<dbReference type="KEGG" id="psoj:PHYSODRAFT_533572"/>
<accession>G5AG73</accession>
<protein>
    <submittedName>
        <fullName evidence="2">Uncharacterized protein</fullName>
    </submittedName>
</protein>
<dbReference type="Proteomes" id="UP000002640">
    <property type="component" value="Unassembled WGS sequence"/>
</dbReference>
<dbReference type="GeneID" id="20661882"/>
<dbReference type="PROSITE" id="PS50096">
    <property type="entry name" value="IQ"/>
    <property type="match status" value="1"/>
</dbReference>
<feature type="transmembrane region" description="Helical" evidence="1">
    <location>
        <begin position="50"/>
        <end position="71"/>
    </location>
</feature>
<dbReference type="InParanoid" id="G5AG73"/>
<dbReference type="EMBL" id="JH159166">
    <property type="protein sequence ID" value="EGZ05585.1"/>
    <property type="molecule type" value="Genomic_DNA"/>
</dbReference>
<keyword evidence="1" id="KW-0472">Membrane</keyword>
<dbReference type="RefSeq" id="XP_009539116.1">
    <property type="nucleotide sequence ID" value="XM_009540821.1"/>
</dbReference>
<reference evidence="2 3" key="1">
    <citation type="journal article" date="2006" name="Science">
        <title>Phytophthora genome sequences uncover evolutionary origins and mechanisms of pathogenesis.</title>
        <authorList>
            <person name="Tyler B.M."/>
            <person name="Tripathy S."/>
            <person name="Zhang X."/>
            <person name="Dehal P."/>
            <person name="Jiang R.H."/>
            <person name="Aerts A."/>
            <person name="Arredondo F.D."/>
            <person name="Baxter L."/>
            <person name="Bensasson D."/>
            <person name="Beynon J.L."/>
            <person name="Chapman J."/>
            <person name="Damasceno C.M."/>
            <person name="Dorrance A.E."/>
            <person name="Dou D."/>
            <person name="Dickerman A.W."/>
            <person name="Dubchak I.L."/>
            <person name="Garbelotto M."/>
            <person name="Gijzen M."/>
            <person name="Gordon S.G."/>
            <person name="Govers F."/>
            <person name="Grunwald N.J."/>
            <person name="Huang W."/>
            <person name="Ivors K.L."/>
            <person name="Jones R.W."/>
            <person name="Kamoun S."/>
            <person name="Krampis K."/>
            <person name="Lamour K.H."/>
            <person name="Lee M.K."/>
            <person name="McDonald W.H."/>
            <person name="Medina M."/>
            <person name="Meijer H.J."/>
            <person name="Nordberg E.K."/>
            <person name="Maclean D.J."/>
            <person name="Ospina-Giraldo M.D."/>
            <person name="Morris P.F."/>
            <person name="Phuntumart V."/>
            <person name="Putnam N.H."/>
            <person name="Rash S."/>
            <person name="Rose J.K."/>
            <person name="Sakihama Y."/>
            <person name="Salamov A.A."/>
            <person name="Savidor A."/>
            <person name="Scheuring C.F."/>
            <person name="Smith B.M."/>
            <person name="Sobral B.W."/>
            <person name="Terry A."/>
            <person name="Torto-Alalibo T.A."/>
            <person name="Win J."/>
            <person name="Xu Z."/>
            <person name="Zhang H."/>
            <person name="Grigoriev I.V."/>
            <person name="Rokhsar D.S."/>
            <person name="Boore J.L."/>
        </authorList>
    </citation>
    <scope>NUCLEOTIDE SEQUENCE [LARGE SCALE GENOMIC DNA]</scope>
    <source>
        <strain evidence="2 3">P6497</strain>
    </source>
</reference>
<proteinExistence type="predicted"/>
<feature type="non-terminal residue" evidence="2">
    <location>
        <position position="96"/>
    </location>
</feature>
<gene>
    <name evidence="2" type="ORF">PHYSODRAFT_533572</name>
</gene>
<evidence type="ECO:0000313" key="2">
    <source>
        <dbReference type="EMBL" id="EGZ05585.1"/>
    </source>
</evidence>
<evidence type="ECO:0000313" key="3">
    <source>
        <dbReference type="Proteomes" id="UP000002640"/>
    </source>
</evidence>
<name>G5AG73_PHYSP</name>
<keyword evidence="3" id="KW-1185">Reference proteome</keyword>
<keyword evidence="1" id="KW-0812">Transmembrane</keyword>
<keyword evidence="1" id="KW-1133">Transmembrane helix</keyword>
<organism evidence="2 3">
    <name type="scientific">Phytophthora sojae (strain P6497)</name>
    <name type="common">Soybean stem and root rot agent</name>
    <name type="synonym">Phytophthora megasperma f. sp. glycines</name>
    <dbReference type="NCBI Taxonomy" id="1094619"/>
    <lineage>
        <taxon>Eukaryota</taxon>
        <taxon>Sar</taxon>
        <taxon>Stramenopiles</taxon>
        <taxon>Oomycota</taxon>
        <taxon>Peronosporomycetes</taxon>
        <taxon>Peronosporales</taxon>
        <taxon>Peronosporaceae</taxon>
        <taxon>Phytophthora</taxon>
    </lineage>
</organism>
<evidence type="ECO:0000256" key="1">
    <source>
        <dbReference type="SAM" id="Phobius"/>
    </source>
</evidence>
<dbReference type="AlphaFoldDB" id="G5AG73"/>